<name>A0A2S7D4U6_9XANT</name>
<evidence type="ECO:0000313" key="2">
    <source>
        <dbReference type="Proteomes" id="UP000238191"/>
    </source>
</evidence>
<dbReference type="Proteomes" id="UP000238191">
    <property type="component" value="Unassembled WGS sequence"/>
</dbReference>
<dbReference type="AlphaFoldDB" id="A0A2S7D4U6"/>
<reference evidence="2" key="1">
    <citation type="submission" date="2016-08" db="EMBL/GenBank/DDBJ databases">
        <authorList>
            <person name="Merda D."/>
            <person name="Briand M."/>
            <person name="Taghouti G."/>
            <person name="Carrere S."/>
            <person name="Gouzy J."/>
            <person name="Portier P."/>
            <person name="Jacques M.-A."/>
            <person name="Fischer-Le Saux M."/>
        </authorList>
    </citation>
    <scope>NUCLEOTIDE SEQUENCE [LARGE SCALE GENOMIC DNA]</scope>
    <source>
        <strain evidence="2">CFBP4643</strain>
    </source>
</reference>
<dbReference type="OrthoDB" id="8911064at2"/>
<gene>
    <name evidence="1" type="ORF">XpiCFBP4643_09710</name>
</gene>
<comment type="caution">
    <text evidence="1">The sequence shown here is derived from an EMBL/GenBank/DDBJ whole genome shotgun (WGS) entry which is preliminary data.</text>
</comment>
<organism evidence="1 2">
    <name type="scientific">Xanthomonas pisi</name>
    <dbReference type="NCBI Taxonomy" id="56457"/>
    <lineage>
        <taxon>Bacteria</taxon>
        <taxon>Pseudomonadati</taxon>
        <taxon>Pseudomonadota</taxon>
        <taxon>Gammaproteobacteria</taxon>
        <taxon>Lysobacterales</taxon>
        <taxon>Lysobacteraceae</taxon>
        <taxon>Xanthomonas</taxon>
    </lineage>
</organism>
<sequence length="138" mass="15272">MNVTDRIKRERGLDTIAGILPRSVGASATEVAAHFCLSESSDCYEEIDAAEAAKVLESVLHRYMTYNVEVMPLKLALELSAQFMAEFSDRSTKFFTNGDWGRKRGDNAWFPATSSTFDAGVIAVSDQKMGCVWCTDED</sequence>
<protein>
    <submittedName>
        <fullName evidence="1">Uncharacterized protein</fullName>
    </submittedName>
</protein>
<dbReference type="RefSeq" id="WP_104611780.1">
    <property type="nucleotide sequence ID" value="NZ_MDEI01000006.1"/>
</dbReference>
<evidence type="ECO:0000313" key="1">
    <source>
        <dbReference type="EMBL" id="PPU68754.1"/>
    </source>
</evidence>
<proteinExistence type="predicted"/>
<accession>A0A2S7D4U6</accession>
<dbReference type="EMBL" id="MDEI01000006">
    <property type="protein sequence ID" value="PPU68754.1"/>
    <property type="molecule type" value="Genomic_DNA"/>
</dbReference>
<keyword evidence="2" id="KW-1185">Reference proteome</keyword>